<feature type="compositionally biased region" description="Basic and acidic residues" evidence="1">
    <location>
        <begin position="16"/>
        <end position="32"/>
    </location>
</feature>
<dbReference type="AlphaFoldDB" id="A0A4V2M066"/>
<evidence type="ECO:0000313" key="3">
    <source>
        <dbReference type="EMBL" id="TCC10876.1"/>
    </source>
</evidence>
<keyword evidence="4" id="KW-1185">Reference proteome</keyword>
<feature type="transmembrane region" description="Helical" evidence="2">
    <location>
        <begin position="135"/>
        <end position="159"/>
    </location>
</feature>
<evidence type="ECO:0000313" key="4">
    <source>
        <dbReference type="Proteomes" id="UP000292346"/>
    </source>
</evidence>
<feature type="transmembrane region" description="Helical" evidence="2">
    <location>
        <begin position="107"/>
        <end position="129"/>
    </location>
</feature>
<accession>A0A4V2M066</accession>
<feature type="transmembrane region" description="Helical" evidence="2">
    <location>
        <begin position="54"/>
        <end position="81"/>
    </location>
</feature>
<evidence type="ECO:0000256" key="2">
    <source>
        <dbReference type="SAM" id="Phobius"/>
    </source>
</evidence>
<reference evidence="3 4" key="1">
    <citation type="submission" date="2019-02" db="EMBL/GenBank/DDBJ databases">
        <title>Kribbella capetownensis sp. nov. and Kribbella speibonae sp. nov., isolated from soil.</title>
        <authorList>
            <person name="Curtis S.M."/>
            <person name="Norton I."/>
            <person name="Everest G.J."/>
            <person name="Meyers P.R."/>
        </authorList>
    </citation>
    <scope>NUCLEOTIDE SEQUENCE [LARGE SCALE GENOMIC DNA]</scope>
    <source>
        <strain evidence="3 4">KCTC 29219</strain>
    </source>
</reference>
<keyword evidence="2" id="KW-0812">Transmembrane</keyword>
<sequence>MTRPAARGPVHGAGSGRRDGAGVSRREEAGASRRERAGFGRRALDWLGWVANPAAAGAAFTILCLGIVTWLPALAAVGFALNRWRTDGDARCFTGVFVGWRKYWRPLLPHSVLMTIAAVIAASNLSFLSGRSGPLVLTLFMIHVGLVAAAVTYHLALAVAAGRDPSGSAADWRRTAFRLAFTSVPRGTALLGAAVAAPVFSLVVPAGPLLLGTTVPVLAGLLVADHS</sequence>
<proteinExistence type="predicted"/>
<keyword evidence="2" id="KW-1133">Transmembrane helix</keyword>
<comment type="caution">
    <text evidence="3">The sequence shown here is derived from an EMBL/GenBank/DDBJ whole genome shotgun (WGS) entry which is preliminary data.</text>
</comment>
<name>A0A4V2M066_9ACTN</name>
<dbReference type="EMBL" id="SJJZ01000001">
    <property type="protein sequence ID" value="TCC10876.1"/>
    <property type="molecule type" value="Genomic_DNA"/>
</dbReference>
<keyword evidence="2" id="KW-0472">Membrane</keyword>
<evidence type="ECO:0000256" key="1">
    <source>
        <dbReference type="SAM" id="MobiDB-lite"/>
    </source>
</evidence>
<feature type="transmembrane region" description="Helical" evidence="2">
    <location>
        <begin position="206"/>
        <end position="224"/>
    </location>
</feature>
<feature type="region of interest" description="Disordered" evidence="1">
    <location>
        <begin position="1"/>
        <end position="32"/>
    </location>
</feature>
<gene>
    <name evidence="3" type="ORF">E0H45_06095</name>
</gene>
<organism evidence="3 4">
    <name type="scientific">Kribbella soli</name>
    <dbReference type="NCBI Taxonomy" id="1124743"/>
    <lineage>
        <taxon>Bacteria</taxon>
        <taxon>Bacillati</taxon>
        <taxon>Actinomycetota</taxon>
        <taxon>Actinomycetes</taxon>
        <taxon>Propionibacteriales</taxon>
        <taxon>Kribbellaceae</taxon>
        <taxon>Kribbella</taxon>
    </lineage>
</organism>
<dbReference type="Proteomes" id="UP000292346">
    <property type="component" value="Unassembled WGS sequence"/>
</dbReference>
<dbReference type="OrthoDB" id="4244556at2"/>
<protein>
    <submittedName>
        <fullName evidence="3">DUF624 domain-containing protein</fullName>
    </submittedName>
</protein>